<reference evidence="1 2" key="1">
    <citation type="submission" date="2020-10" db="EMBL/GenBank/DDBJ databases">
        <title>Investigation of anaerobic biodegradation of phenanthrene by a sulfate-dependent Geobacter anodireducens strain PheS2.</title>
        <authorList>
            <person name="Zhang Z."/>
        </authorList>
    </citation>
    <scope>NUCLEOTIDE SEQUENCE [LARGE SCALE GENOMIC DNA]</scope>
    <source>
        <strain evidence="1 2">PheS2</strain>
    </source>
</reference>
<dbReference type="Gene3D" id="3.40.50.300">
    <property type="entry name" value="P-loop containing nucleotide triphosphate hydrolases"/>
    <property type="match status" value="1"/>
</dbReference>
<keyword evidence="2" id="KW-1185">Reference proteome</keyword>
<dbReference type="RefSeq" id="WP_192905776.1">
    <property type="nucleotide sequence ID" value="NZ_JADBFD010000019.1"/>
</dbReference>
<gene>
    <name evidence="1" type="ORF">IIE05_13390</name>
</gene>
<name>A0ABR9NXI4_9BACT</name>
<organism evidence="1 2">
    <name type="scientific">Geobacter anodireducens</name>
    <dbReference type="NCBI Taxonomy" id="1340425"/>
    <lineage>
        <taxon>Bacteria</taxon>
        <taxon>Pseudomonadati</taxon>
        <taxon>Thermodesulfobacteriota</taxon>
        <taxon>Desulfuromonadia</taxon>
        <taxon>Geobacterales</taxon>
        <taxon>Geobacteraceae</taxon>
        <taxon>Geobacter</taxon>
    </lineage>
</organism>
<proteinExistence type="predicted"/>
<sequence>MNAAVAEVEAGAAPTRRVPKWATPRRRNLRVPPALLPYQQRWIADKAEVKIIEKSRRVGISWAEAADAVLYAAAESGDDVWYIGYNREMAMEFILDAGMWARRFQSFIADIEETEEVFTESRVVDGKTIVDEQKILAFRITFESGNRITALSSRPNNLRGKQGRVIIDEAAFHDNLAGLIKAAIALLMWGGQVRIISTHFGDSNEFNEIINEIRAGRLDYSLHRVTLDEALAEGLFKRICLVRGKEWTPEAESEWRQKLINFYRGNADEELFCIPSQGTGVYLSRVLIERCMNEALPVIKWSCTNEFATLPDDDRAKAALDFCAAELKPLLDLLPKDRKHCFGEDFARNANLTVLYPGTITETLRIRVPFVIELFNVPFREQELICFYLLDRLPRFQHGAFDSRGNGQYLAERAMQRYGTSRVTQVMLSESWYRDEMPKWKAHFEDGTIEVPKNDEHIDDYRAVKMVRGVPKIPDKKTATGADSAAAGIVRHGDAAIASCMMVFASRQGGAEYAYHPVRPETLADLPRPIRTTHGIGRHRGCW</sequence>
<evidence type="ECO:0000313" key="2">
    <source>
        <dbReference type="Proteomes" id="UP000618926"/>
    </source>
</evidence>
<dbReference type="Gene3D" id="3.30.420.240">
    <property type="match status" value="1"/>
</dbReference>
<dbReference type="Pfam" id="PF03237">
    <property type="entry name" value="Terminase_6N"/>
    <property type="match status" value="1"/>
</dbReference>
<evidence type="ECO:0000313" key="1">
    <source>
        <dbReference type="EMBL" id="MBE2888958.1"/>
    </source>
</evidence>
<dbReference type="InterPro" id="IPR012036">
    <property type="entry name" value="Phage_Mu_Gp28"/>
</dbReference>
<comment type="caution">
    <text evidence="1">The sequence shown here is derived from an EMBL/GenBank/DDBJ whole genome shotgun (WGS) entry which is preliminary data.</text>
</comment>
<protein>
    <recommendedName>
        <fullName evidence="3">Mu-like prophage FluMu protein gp28</fullName>
    </recommendedName>
</protein>
<dbReference type="PIRSF" id="PIRSF007056">
    <property type="entry name" value="UCP007056"/>
    <property type="match status" value="1"/>
</dbReference>
<dbReference type="Proteomes" id="UP000618926">
    <property type="component" value="Unassembled WGS sequence"/>
</dbReference>
<evidence type="ECO:0008006" key="3">
    <source>
        <dbReference type="Google" id="ProtNLM"/>
    </source>
</evidence>
<accession>A0ABR9NXI4</accession>
<dbReference type="EMBL" id="JADBFD010000019">
    <property type="protein sequence ID" value="MBE2888958.1"/>
    <property type="molecule type" value="Genomic_DNA"/>
</dbReference>
<dbReference type="InterPro" id="IPR027417">
    <property type="entry name" value="P-loop_NTPase"/>
</dbReference>